<proteinExistence type="predicted"/>
<comment type="caution">
    <text evidence="4">The sequence shown here is derived from an EMBL/GenBank/DDBJ whole genome shotgun (WGS) entry which is preliminary data.</text>
</comment>
<dbReference type="PROSITE" id="PS50006">
    <property type="entry name" value="FHA_DOMAIN"/>
    <property type="match status" value="1"/>
</dbReference>
<dbReference type="InterPro" id="IPR008984">
    <property type="entry name" value="SMAD_FHA_dom_sf"/>
</dbReference>
<dbReference type="AlphaFoldDB" id="A0AAV9IT57"/>
<organism evidence="4 5">
    <name type="scientific">Cyanidium caldarium</name>
    <name type="common">Red alga</name>
    <dbReference type="NCBI Taxonomy" id="2771"/>
    <lineage>
        <taxon>Eukaryota</taxon>
        <taxon>Rhodophyta</taxon>
        <taxon>Bangiophyceae</taxon>
        <taxon>Cyanidiales</taxon>
        <taxon>Cyanidiaceae</taxon>
        <taxon>Cyanidium</taxon>
    </lineage>
</organism>
<sequence>MEVGSAGDGAVSAAPSEGASLTAGGYAKLFLKVFDTGEHCIAEAEYIVRRSEVVLGRSASDVPERFLEPVGGGADVGVGFSNKLSRRHAIIAWSRERRRFELTCLGKNGVLVAHAGGYEVVRPESAPVPLSSFTLLLLGDCVACFLLPSVSADGEHAGGIAVANGVAGADAITTSGSLSHAWPPPPSSAAATAPAAPGMAEMAGAGLYPASGLHVALEGYGAEEWSKIDTLMLQKGMTRFGFGRWHDIAAQAEAGRLDRKTEAELVLMGRRIVIQAALHVTGAEREAMLQLLRLYRDPSVSPEQLQQQIEAETAAVAAETPDTEHRKYVRWARRFRLMHRIGCIAQSDAILQRLERGELTVPCKPPCDAWTAADDADLVRGLYRHGYGDLSKLYDDQELGFHLRFAPPAPVAGPPPAARARRSGSGSAAEAATDEGEDAGDDADEDEEEEERGGTEVANASGVEGSAASAEVAVEAPDAVEPRHEGAPTATAGTDGGLPPFPSSLDLGKRVRSIAKVGARYFETRRGGGDAAARHRQAGDGADGDGGGKPAGTQRQPKTPEQKQAEALERLKRLQPFSKKDVRDMERLVVNYGTDFCPDAERSPQRMLPLPLHDWSRFVTRIQAMQFKFPETLEDMFIELMRECYRVLATPRGETGGAAAAADMLEMEACAAPPDDDEDGSDDDDEEDAIGTVDAEAATTTSFPNSSPADVDPPEADALFRTVKARCRHSGIHAHILSQAATFPPSTVFLDVSREYARKAIYRVHFFTILRVHLLPCASLAELVRLAPPPPSKNLPAWWRSAHDRALLYGIDRHGVGLGAFERMARDRELGFPQSIENYCARSRAGMSPLPRQKVNFPKVKVALRRAKTVMEAVCEALHAAPYPYDPAWVDETERTRRVAHFRALSEAQQLYARLATQLREQSAVASASAAAASGHAAEASATDDASIGQPDAGSSGIIAAPASALTARGGVRPRRRGRRAIYEELIANGWLTRGPQLTDDEMSLRLPCELAPGLVLLALGDIVTDTRLAPAFHDEQHLLPIGLRTARKSLATGRWYETTVECAADRPAPRFRVREVEFQLPPVAVSDAVAASGTVTVDDIVVPVSKGFHMHGDDLGDLWMTLGNTPIETGYAPGEVPFVRVVSGMERAGLHDPNLIYCLQQMPRVRECCPRYRLRDFTAEGGGGVVSSHSGLYDTMMKMMPGVWDDSAAPQPFSFEWMPRREMKEATASEG</sequence>
<feature type="compositionally biased region" description="Low complexity" evidence="2">
    <location>
        <begin position="455"/>
        <end position="476"/>
    </location>
</feature>
<feature type="compositionally biased region" description="Pro residues" evidence="2">
    <location>
        <begin position="407"/>
        <end position="417"/>
    </location>
</feature>
<dbReference type="Gene3D" id="3.30.160.360">
    <property type="match status" value="1"/>
</dbReference>
<dbReference type="Proteomes" id="UP001301350">
    <property type="component" value="Unassembled WGS sequence"/>
</dbReference>
<dbReference type="GO" id="GO:0005634">
    <property type="term" value="C:nucleus"/>
    <property type="evidence" value="ECO:0007669"/>
    <property type="project" value="InterPro"/>
</dbReference>
<gene>
    <name evidence="4" type="ORF">CDCA_CDCA03G1078</name>
</gene>
<evidence type="ECO:0000313" key="5">
    <source>
        <dbReference type="Proteomes" id="UP001301350"/>
    </source>
</evidence>
<keyword evidence="1" id="KW-0539">Nucleus</keyword>
<evidence type="ECO:0000259" key="3">
    <source>
        <dbReference type="PROSITE" id="PS50006"/>
    </source>
</evidence>
<dbReference type="SUPFAM" id="SSF49879">
    <property type="entry name" value="SMAD/FHA domain"/>
    <property type="match status" value="1"/>
</dbReference>
<dbReference type="InterPro" id="IPR003888">
    <property type="entry name" value="FYrich_N"/>
</dbReference>
<feature type="region of interest" description="Disordered" evidence="2">
    <location>
        <begin position="525"/>
        <end position="563"/>
    </location>
</feature>
<evidence type="ECO:0000256" key="2">
    <source>
        <dbReference type="SAM" id="MobiDB-lite"/>
    </source>
</evidence>
<dbReference type="PANTHER" id="PTHR45623">
    <property type="entry name" value="CHROMODOMAIN-HELICASE-DNA-BINDING PROTEIN 3-RELATED-RELATED"/>
    <property type="match status" value="1"/>
</dbReference>
<dbReference type="InterPro" id="IPR000253">
    <property type="entry name" value="FHA_dom"/>
</dbReference>
<name>A0AAV9IT57_CYACA</name>
<feature type="compositionally biased region" description="Acidic residues" evidence="2">
    <location>
        <begin position="432"/>
        <end position="451"/>
    </location>
</feature>
<dbReference type="EMBL" id="JANCYW010000003">
    <property type="protein sequence ID" value="KAK4535053.1"/>
    <property type="molecule type" value="Genomic_DNA"/>
</dbReference>
<keyword evidence="5" id="KW-1185">Reference proteome</keyword>
<reference evidence="4 5" key="1">
    <citation type="submission" date="2022-07" db="EMBL/GenBank/DDBJ databases">
        <title>Genome-wide signatures of adaptation to extreme environments.</title>
        <authorList>
            <person name="Cho C.H."/>
            <person name="Yoon H.S."/>
        </authorList>
    </citation>
    <scope>NUCLEOTIDE SEQUENCE [LARGE SCALE GENOMIC DNA]</scope>
    <source>
        <strain evidence="4 5">DBV 063 E5</strain>
    </source>
</reference>
<accession>A0AAV9IT57</accession>
<feature type="region of interest" description="Disordered" evidence="2">
    <location>
        <begin position="406"/>
        <end position="506"/>
    </location>
</feature>
<dbReference type="PROSITE" id="PS51542">
    <property type="entry name" value="FYRN"/>
    <property type="match status" value="1"/>
</dbReference>
<evidence type="ECO:0000313" key="4">
    <source>
        <dbReference type="EMBL" id="KAK4535053.1"/>
    </source>
</evidence>
<protein>
    <recommendedName>
        <fullName evidence="3">FHA domain-containing protein</fullName>
    </recommendedName>
</protein>
<feature type="domain" description="FHA" evidence="3">
    <location>
        <begin position="53"/>
        <end position="112"/>
    </location>
</feature>
<evidence type="ECO:0000256" key="1">
    <source>
        <dbReference type="ARBA" id="ARBA00023242"/>
    </source>
</evidence>
<dbReference type="Gene3D" id="1.10.10.60">
    <property type="entry name" value="Homeodomain-like"/>
    <property type="match status" value="2"/>
</dbReference>